<organism evidence="4">
    <name type="scientific">Kitasatospora camelliae</name>
    <dbReference type="NCBI Taxonomy" id="3156397"/>
    <lineage>
        <taxon>Bacteria</taxon>
        <taxon>Bacillati</taxon>
        <taxon>Actinomycetota</taxon>
        <taxon>Actinomycetes</taxon>
        <taxon>Kitasatosporales</taxon>
        <taxon>Streptomycetaceae</taxon>
        <taxon>Kitasatospora</taxon>
    </lineage>
</organism>
<dbReference type="InterPro" id="IPR016208">
    <property type="entry name" value="Ald_Oxase/xanthine_DH-like"/>
</dbReference>
<dbReference type="SUPFAM" id="SSF56003">
    <property type="entry name" value="Molybdenum cofactor-binding domain"/>
    <property type="match status" value="1"/>
</dbReference>
<dbReference type="GO" id="GO:0016491">
    <property type="term" value="F:oxidoreductase activity"/>
    <property type="evidence" value="ECO:0007669"/>
    <property type="project" value="UniProtKB-KW"/>
</dbReference>
<dbReference type="SUPFAM" id="SSF54665">
    <property type="entry name" value="CO dehydrogenase molybdoprotein N-domain-like"/>
    <property type="match status" value="1"/>
</dbReference>
<name>A0AAU8K559_9ACTN</name>
<reference evidence="4" key="1">
    <citation type="submission" date="2024-06" db="EMBL/GenBank/DDBJ databases">
        <title>The genome sequences of Kitasatospora sp. strain HUAS MG31.</title>
        <authorList>
            <person name="Mo P."/>
        </authorList>
    </citation>
    <scope>NUCLEOTIDE SEQUENCE</scope>
    <source>
        <strain evidence="4">HUAS MG31</strain>
    </source>
</reference>
<dbReference type="InterPro" id="IPR036856">
    <property type="entry name" value="Ald_Oxase/Xan_DH_a/b_sf"/>
</dbReference>
<dbReference type="KEGG" id="kcm:ABWK59_31765"/>
<dbReference type="GO" id="GO:0005506">
    <property type="term" value="F:iron ion binding"/>
    <property type="evidence" value="ECO:0007669"/>
    <property type="project" value="InterPro"/>
</dbReference>
<dbReference type="PANTHER" id="PTHR11908">
    <property type="entry name" value="XANTHINE DEHYDROGENASE"/>
    <property type="match status" value="1"/>
</dbReference>
<dbReference type="AlphaFoldDB" id="A0AAU8K559"/>
<dbReference type="EMBL" id="CP159872">
    <property type="protein sequence ID" value="XCM83176.1"/>
    <property type="molecule type" value="Genomic_DNA"/>
</dbReference>
<dbReference type="InterPro" id="IPR046867">
    <property type="entry name" value="AldOxase/xan_DH_MoCoBD2"/>
</dbReference>
<dbReference type="SMART" id="SM01008">
    <property type="entry name" value="Ald_Xan_dh_C"/>
    <property type="match status" value="1"/>
</dbReference>
<sequence>MADLRRLEGREKVTGAARYAADVHPPDCVFAVPVPATVARGTVTAVHTAAALADPRVLAVLTHRTARRLHPVDDPALAVLQSPKVAHRGQYVALVVAETLRAAEQAAAEIRVDYRQEPHDVLLTEDHPRAYTPEEANGGHPAQRAHGDFAAVYAAAEVRLDAVYRIGPLHNHALEPHAATAWWQDGRLTVHDSSQGATLVQETLAALFGLERDRVLVVSEHVGGGFGAKGTPRPHVVLAALAAQEVGRPVQLSLPRAQLAAVVGHRAPSVQRVRLAADRAGGLLGLAHEVLSQTSTVREFVEQTAVPARVMYRSPAALTVHRVVAQDIPTPSWMRAPGECPGMFALESAMDELAQLCGLDPVELRLRNEPDREPDTERRFSSRHLAECLREGARRFGWADRDPSPGVRREGRLLVGTGVAASTYPALVAPSTAEVRAESDGTYRVLINATDIGTGARTALAVVAAEALEVPADRVRVDIGRSDLPRAPLAGGSCGTASWGWAVHKAATGLRAEPGLGTVRASTREEVKALDQSYARHAFGAQFAEVQVDVDTGEVRLRRLLGVFAAGRIVNPPTARSQLVGGMVMGASMALLEESTMDPAFGDHAERDLAAYHVAVNADVPRVDAYWIDEDDPHLNPPGAKGIGELGIVGTAAAVANAVHHATGIRVRRLPLSSRVLLQALESAHRQGRR</sequence>
<keyword evidence="1" id="KW-0500">Molybdenum</keyword>
<dbReference type="Pfam" id="PF02738">
    <property type="entry name" value="MoCoBD_1"/>
    <property type="match status" value="1"/>
</dbReference>
<protein>
    <submittedName>
        <fullName evidence="4">Xanthine dehydrogenase family protein molybdopterin-binding subunit</fullName>
    </submittedName>
</protein>
<feature type="domain" description="Aldehyde oxidase/xanthine dehydrogenase a/b hammerhead" evidence="3">
    <location>
        <begin position="14"/>
        <end position="118"/>
    </location>
</feature>
<dbReference type="RefSeq" id="WP_354644111.1">
    <property type="nucleotide sequence ID" value="NZ_CP159872.1"/>
</dbReference>
<keyword evidence="2" id="KW-0560">Oxidoreductase</keyword>
<dbReference type="Gene3D" id="3.90.1170.50">
    <property type="entry name" value="Aldehyde oxidase/xanthine dehydrogenase, a/b hammerhead"/>
    <property type="match status" value="1"/>
</dbReference>
<dbReference type="PANTHER" id="PTHR11908:SF132">
    <property type="entry name" value="ALDEHYDE OXIDASE 1-RELATED"/>
    <property type="match status" value="1"/>
</dbReference>
<proteinExistence type="predicted"/>
<dbReference type="InterPro" id="IPR008274">
    <property type="entry name" value="AldOxase/xan_DH_MoCoBD1"/>
</dbReference>
<evidence type="ECO:0000256" key="2">
    <source>
        <dbReference type="ARBA" id="ARBA00023002"/>
    </source>
</evidence>
<gene>
    <name evidence="4" type="ORF">ABWK59_31765</name>
</gene>
<evidence type="ECO:0000259" key="3">
    <source>
        <dbReference type="SMART" id="SM01008"/>
    </source>
</evidence>
<evidence type="ECO:0000256" key="1">
    <source>
        <dbReference type="ARBA" id="ARBA00022505"/>
    </source>
</evidence>
<dbReference type="InterPro" id="IPR000674">
    <property type="entry name" value="Ald_Oxase/Xan_DH_a/b"/>
</dbReference>
<dbReference type="Pfam" id="PF20256">
    <property type="entry name" value="MoCoBD_2"/>
    <property type="match status" value="2"/>
</dbReference>
<evidence type="ECO:0000313" key="4">
    <source>
        <dbReference type="EMBL" id="XCM83176.1"/>
    </source>
</evidence>
<dbReference type="Gene3D" id="3.30.365.10">
    <property type="entry name" value="Aldehyde oxidase/xanthine dehydrogenase, molybdopterin binding domain"/>
    <property type="match status" value="4"/>
</dbReference>
<dbReference type="Pfam" id="PF01315">
    <property type="entry name" value="Ald_Xan_dh_C"/>
    <property type="match status" value="1"/>
</dbReference>
<accession>A0AAU8K559</accession>
<dbReference type="InterPro" id="IPR037165">
    <property type="entry name" value="AldOxase/xan_DH_Mopterin-bd_sf"/>
</dbReference>